<proteinExistence type="predicted"/>
<dbReference type="Pfam" id="PF13519">
    <property type="entry name" value="VWA_2"/>
    <property type="match status" value="1"/>
</dbReference>
<dbReference type="InterPro" id="IPR036465">
    <property type="entry name" value="vWFA_dom_sf"/>
</dbReference>
<dbReference type="RefSeq" id="WP_215581025.1">
    <property type="nucleotide sequence ID" value="NZ_CP073754.1"/>
</dbReference>
<reference evidence="2" key="1">
    <citation type="submission" date="2021-04" db="EMBL/GenBank/DDBJ databases">
        <title>Draft genome sequence data of methanotrophic Methylovulum sp. strain S1L and Methylomonas sp. strain S2AM isolated from boreal lake water columns.</title>
        <authorList>
            <person name="Rissanen A.J."/>
            <person name="Mangayil R."/>
            <person name="Svenning M.M."/>
            <person name="Khanongnuch R."/>
        </authorList>
    </citation>
    <scope>NUCLEOTIDE SEQUENCE</scope>
    <source>
        <strain evidence="2">S2AM</strain>
    </source>
</reference>
<dbReference type="KEGG" id="mpad:KEF85_12415"/>
<dbReference type="Gene3D" id="3.40.50.410">
    <property type="entry name" value="von Willebrand factor, type A domain"/>
    <property type="match status" value="1"/>
</dbReference>
<dbReference type="SUPFAM" id="SSF53300">
    <property type="entry name" value="vWA-like"/>
    <property type="match status" value="1"/>
</dbReference>
<accession>A0A975R9E3</accession>
<dbReference type="SMART" id="SM00327">
    <property type="entry name" value="VWA"/>
    <property type="match status" value="1"/>
</dbReference>
<name>A0A975R9E3_9GAMM</name>
<organism evidence="2 3">
    <name type="scientific">Methylomonas paludis</name>
    <dbReference type="NCBI Taxonomy" id="1173101"/>
    <lineage>
        <taxon>Bacteria</taxon>
        <taxon>Pseudomonadati</taxon>
        <taxon>Pseudomonadota</taxon>
        <taxon>Gammaproteobacteria</taxon>
        <taxon>Methylococcales</taxon>
        <taxon>Methylococcaceae</taxon>
        <taxon>Methylomonas</taxon>
    </lineage>
</organism>
<dbReference type="AlphaFoldDB" id="A0A975R9E3"/>
<dbReference type="Proteomes" id="UP000676649">
    <property type="component" value="Chromosome"/>
</dbReference>
<keyword evidence="3" id="KW-1185">Reference proteome</keyword>
<gene>
    <name evidence="2" type="ORF">KEF85_12415</name>
</gene>
<evidence type="ECO:0000313" key="2">
    <source>
        <dbReference type="EMBL" id="QWF70144.1"/>
    </source>
</evidence>
<evidence type="ECO:0000259" key="1">
    <source>
        <dbReference type="SMART" id="SM00327"/>
    </source>
</evidence>
<feature type="domain" description="VWFA" evidence="1">
    <location>
        <begin position="12"/>
        <end position="192"/>
    </location>
</feature>
<protein>
    <submittedName>
        <fullName evidence="2">VWA domain-containing protein</fullName>
    </submittedName>
</protein>
<sequence>MTLYPSQRQTQSVPKLMLIVDITRSMNSEDYQLADKPVSRLEFVKHSLRKVLSRLPCQSQVGLGVFTERRVNILFQPIEVCQAYAELDHSIAALDWRMAWAADSRICSGLLNSMQQLLGTNTALVFISDGQEAPPLNLRYRSDFSELKGKVKGIIIGSGGLRAVAIPKFNNSGQRTGNYGPDDVPQRSTFGESDLNPEKIDGYDARNAPFGRAAVQGNEHLSALQEPYLQSLAAETGLAYQRLTNSADLQRVLQAPELGILTEVEADIRWYYVLTVLILVLLLFI</sequence>
<evidence type="ECO:0000313" key="3">
    <source>
        <dbReference type="Proteomes" id="UP000676649"/>
    </source>
</evidence>
<dbReference type="EMBL" id="CP073754">
    <property type="protein sequence ID" value="QWF70144.1"/>
    <property type="molecule type" value="Genomic_DNA"/>
</dbReference>
<dbReference type="InterPro" id="IPR002035">
    <property type="entry name" value="VWF_A"/>
</dbReference>